<dbReference type="InterPro" id="IPR033580">
    <property type="entry name" value="Nurim-like"/>
</dbReference>
<keyword evidence="5 6" id="KW-0472">Membrane</keyword>
<evidence type="ECO:0000256" key="1">
    <source>
        <dbReference type="ARBA" id="ARBA00004127"/>
    </source>
</evidence>
<dbReference type="Pfam" id="PF04191">
    <property type="entry name" value="PEMT"/>
    <property type="match status" value="1"/>
</dbReference>
<dbReference type="AlphaFoldDB" id="A0A1I5Z2M1"/>
<dbReference type="GO" id="GO:0008168">
    <property type="term" value="F:methyltransferase activity"/>
    <property type="evidence" value="ECO:0007669"/>
    <property type="project" value="UniProtKB-KW"/>
</dbReference>
<dbReference type="GO" id="GO:0032259">
    <property type="term" value="P:methylation"/>
    <property type="evidence" value="ECO:0007669"/>
    <property type="project" value="UniProtKB-KW"/>
</dbReference>
<evidence type="ECO:0000256" key="3">
    <source>
        <dbReference type="ARBA" id="ARBA00022692"/>
    </source>
</evidence>
<protein>
    <submittedName>
        <fullName evidence="7">Protein-S-isoprenylcysteine O-methyltransferase Ste14</fullName>
    </submittedName>
</protein>
<dbReference type="OrthoDB" id="9809773at2"/>
<evidence type="ECO:0000256" key="6">
    <source>
        <dbReference type="SAM" id="Phobius"/>
    </source>
</evidence>
<dbReference type="STRING" id="1079859.SAMN04515674_12354"/>
<evidence type="ECO:0000313" key="8">
    <source>
        <dbReference type="Proteomes" id="UP000199306"/>
    </source>
</evidence>
<dbReference type="EMBL" id="FOXH01000023">
    <property type="protein sequence ID" value="SFQ50357.1"/>
    <property type="molecule type" value="Genomic_DNA"/>
</dbReference>
<feature type="transmembrane region" description="Helical" evidence="6">
    <location>
        <begin position="73"/>
        <end position="94"/>
    </location>
</feature>
<sequence length="195" mass="22030">MKDIIVLGLLWLAYGFIHSLLATDMVKNLLKRLLGGFFRFYRLIYNVIAFLTLLPILFFQLSLRSEVILPGSIMNYVLGGLMTLSGITLIAASFKNYNLAEFLGTDVFDPASTPQVLKQDELSAVVRHPLYLGILLIIWGYFGIDGTMAGITTACVLTLYIRIGIYFEERKLVSQFGKAYLKYQQDVPMLIPKIF</sequence>
<dbReference type="PANTHER" id="PTHR31040">
    <property type="entry name" value="NURIM"/>
    <property type="match status" value="1"/>
</dbReference>
<comment type="subcellular location">
    <subcellularLocation>
        <location evidence="1">Endomembrane system</location>
        <topology evidence="1">Multi-pass membrane protein</topology>
    </subcellularLocation>
</comment>
<dbReference type="RefSeq" id="WP_092019817.1">
    <property type="nucleotide sequence ID" value="NZ_FOXH01000023.1"/>
</dbReference>
<keyword evidence="8" id="KW-1185">Reference proteome</keyword>
<keyword evidence="7" id="KW-0808">Transferase</keyword>
<organism evidence="7 8">
    <name type="scientific">Pseudarcicella hirudinis</name>
    <dbReference type="NCBI Taxonomy" id="1079859"/>
    <lineage>
        <taxon>Bacteria</taxon>
        <taxon>Pseudomonadati</taxon>
        <taxon>Bacteroidota</taxon>
        <taxon>Cytophagia</taxon>
        <taxon>Cytophagales</taxon>
        <taxon>Flectobacillaceae</taxon>
        <taxon>Pseudarcicella</taxon>
    </lineage>
</organism>
<dbReference type="Gene3D" id="1.20.120.1630">
    <property type="match status" value="1"/>
</dbReference>
<evidence type="ECO:0000256" key="5">
    <source>
        <dbReference type="ARBA" id="ARBA00023136"/>
    </source>
</evidence>
<dbReference type="Proteomes" id="UP000199306">
    <property type="component" value="Unassembled WGS sequence"/>
</dbReference>
<dbReference type="InterPro" id="IPR007318">
    <property type="entry name" value="Phopholipid_MeTrfase"/>
</dbReference>
<gene>
    <name evidence="7" type="ORF">SAMN04515674_12354</name>
</gene>
<keyword evidence="3 6" id="KW-0812">Transmembrane</keyword>
<accession>A0A1I5Z2M1</accession>
<keyword evidence="7" id="KW-0489">Methyltransferase</keyword>
<keyword evidence="4 6" id="KW-1133">Transmembrane helix</keyword>
<evidence type="ECO:0000313" key="7">
    <source>
        <dbReference type="EMBL" id="SFQ50357.1"/>
    </source>
</evidence>
<comment type="similarity">
    <text evidence="2">Belongs to the nurim family.</text>
</comment>
<evidence type="ECO:0000256" key="4">
    <source>
        <dbReference type="ARBA" id="ARBA00022989"/>
    </source>
</evidence>
<proteinExistence type="inferred from homology"/>
<feature type="transmembrane region" description="Helical" evidence="6">
    <location>
        <begin position="130"/>
        <end position="161"/>
    </location>
</feature>
<evidence type="ECO:0000256" key="2">
    <source>
        <dbReference type="ARBA" id="ARBA00010631"/>
    </source>
</evidence>
<name>A0A1I5Z2M1_9BACT</name>
<dbReference type="GO" id="GO:0012505">
    <property type="term" value="C:endomembrane system"/>
    <property type="evidence" value="ECO:0007669"/>
    <property type="project" value="UniProtKB-SubCell"/>
</dbReference>
<reference evidence="7 8" key="1">
    <citation type="submission" date="2016-10" db="EMBL/GenBank/DDBJ databases">
        <authorList>
            <person name="de Groot N.N."/>
        </authorList>
    </citation>
    <scope>NUCLEOTIDE SEQUENCE [LARGE SCALE GENOMIC DNA]</scope>
    <source>
        <strain evidence="8">E92,LMG 26720,CCM 7988</strain>
    </source>
</reference>
<dbReference type="PANTHER" id="PTHR31040:SF1">
    <property type="entry name" value="NURIM"/>
    <property type="match status" value="1"/>
</dbReference>
<feature type="transmembrane region" description="Helical" evidence="6">
    <location>
        <begin position="38"/>
        <end position="61"/>
    </location>
</feature>